<dbReference type="PANTHER" id="PTHR46205:SF3">
    <property type="entry name" value="LOQUACIOUS, ISOFORM B"/>
    <property type="match status" value="1"/>
</dbReference>
<gene>
    <name evidence="4" type="ORF">AFUS01_LOCUS282</name>
</gene>
<accession>A0A8J2IXB7</accession>
<evidence type="ECO:0000313" key="4">
    <source>
        <dbReference type="EMBL" id="CAG7636842.1"/>
    </source>
</evidence>
<dbReference type="GO" id="GO:0070920">
    <property type="term" value="P:regulation of regulatory ncRNA processing"/>
    <property type="evidence" value="ECO:0007669"/>
    <property type="project" value="TreeGrafter"/>
</dbReference>
<dbReference type="GO" id="GO:0035197">
    <property type="term" value="F:siRNA binding"/>
    <property type="evidence" value="ECO:0007669"/>
    <property type="project" value="TreeGrafter"/>
</dbReference>
<dbReference type="GO" id="GO:0030422">
    <property type="term" value="P:siRNA processing"/>
    <property type="evidence" value="ECO:0007669"/>
    <property type="project" value="TreeGrafter"/>
</dbReference>
<proteinExistence type="predicted"/>
<dbReference type="AlphaFoldDB" id="A0A8J2IXB7"/>
<name>A0A8J2IXB7_9HEXA</name>
<dbReference type="EMBL" id="CAJVCH010001115">
    <property type="protein sequence ID" value="CAG7636842.1"/>
    <property type="molecule type" value="Genomic_DNA"/>
</dbReference>
<dbReference type="Proteomes" id="UP000708208">
    <property type="component" value="Unassembled WGS sequence"/>
</dbReference>
<comment type="caution">
    <text evidence="4">The sequence shown here is derived from an EMBL/GenBank/DDBJ whole genome shotgun (WGS) entry which is preliminary data.</text>
</comment>
<keyword evidence="1 2" id="KW-0694">RNA-binding</keyword>
<feature type="domain" description="DRBM" evidence="3">
    <location>
        <begin position="9"/>
        <end position="80"/>
    </location>
</feature>
<evidence type="ECO:0000256" key="1">
    <source>
        <dbReference type="ARBA" id="ARBA00022884"/>
    </source>
</evidence>
<reference evidence="4" key="1">
    <citation type="submission" date="2021-06" db="EMBL/GenBank/DDBJ databases">
        <authorList>
            <person name="Hodson N. C."/>
            <person name="Mongue J. A."/>
            <person name="Jaron S. K."/>
        </authorList>
    </citation>
    <scope>NUCLEOTIDE SEQUENCE</scope>
</reference>
<dbReference type="Pfam" id="PF00035">
    <property type="entry name" value="dsrm"/>
    <property type="match status" value="2"/>
</dbReference>
<organism evidence="4 5">
    <name type="scientific">Allacma fusca</name>
    <dbReference type="NCBI Taxonomy" id="39272"/>
    <lineage>
        <taxon>Eukaryota</taxon>
        <taxon>Metazoa</taxon>
        <taxon>Ecdysozoa</taxon>
        <taxon>Arthropoda</taxon>
        <taxon>Hexapoda</taxon>
        <taxon>Collembola</taxon>
        <taxon>Symphypleona</taxon>
        <taxon>Sminthuridae</taxon>
        <taxon>Allacma</taxon>
    </lineage>
</organism>
<evidence type="ECO:0000313" key="5">
    <source>
        <dbReference type="Proteomes" id="UP000708208"/>
    </source>
</evidence>
<dbReference type="GO" id="GO:0070578">
    <property type="term" value="C:RISC-loading complex"/>
    <property type="evidence" value="ECO:0007669"/>
    <property type="project" value="TreeGrafter"/>
</dbReference>
<dbReference type="SMART" id="SM00358">
    <property type="entry name" value="DSRM"/>
    <property type="match status" value="3"/>
</dbReference>
<dbReference type="CDD" id="cd19862">
    <property type="entry name" value="DSRM_PRKRA-like_rpt1"/>
    <property type="match status" value="1"/>
</dbReference>
<evidence type="ECO:0000259" key="3">
    <source>
        <dbReference type="PROSITE" id="PS50137"/>
    </source>
</evidence>
<dbReference type="GO" id="GO:0016442">
    <property type="term" value="C:RISC complex"/>
    <property type="evidence" value="ECO:0007669"/>
    <property type="project" value="TreeGrafter"/>
</dbReference>
<dbReference type="OrthoDB" id="10056847at2759"/>
<dbReference type="PROSITE" id="PS50137">
    <property type="entry name" value="DS_RBD"/>
    <property type="match status" value="2"/>
</dbReference>
<dbReference type="PANTHER" id="PTHR46205">
    <property type="entry name" value="LOQUACIOUS, ISOFORM B"/>
    <property type="match status" value="1"/>
</dbReference>
<dbReference type="GO" id="GO:0003725">
    <property type="term" value="F:double-stranded RNA binding"/>
    <property type="evidence" value="ECO:0007669"/>
    <property type="project" value="TreeGrafter"/>
</dbReference>
<feature type="domain" description="DRBM" evidence="3">
    <location>
        <begin position="112"/>
        <end position="181"/>
    </location>
</feature>
<evidence type="ECO:0000256" key="2">
    <source>
        <dbReference type="PROSITE-ProRule" id="PRU00266"/>
    </source>
</evidence>
<dbReference type="InterPro" id="IPR014720">
    <property type="entry name" value="dsRBD_dom"/>
</dbReference>
<dbReference type="GO" id="GO:0005737">
    <property type="term" value="C:cytoplasm"/>
    <property type="evidence" value="ECO:0007669"/>
    <property type="project" value="TreeGrafter"/>
</dbReference>
<keyword evidence="5" id="KW-1185">Reference proteome</keyword>
<dbReference type="GO" id="GO:0005634">
    <property type="term" value="C:nucleus"/>
    <property type="evidence" value="ECO:0007669"/>
    <property type="project" value="TreeGrafter"/>
</dbReference>
<protein>
    <recommendedName>
        <fullName evidence="3">DRBM domain-containing protein</fullName>
    </recommendedName>
</protein>
<sequence length="350" mass="40166">MMECMVGKTPVSLLHEMCTRKNITPKYDLLQVEGAVHEPIFQYRLTLDYNGNTYEETGTGRSKKEAKHNTARAMLRAMNVTSKDIYGSHKYAGKHFSIDELQLGNEGDLGGNPVGILQELCMKMKLPPPGYDVHSEEGLPHERLFAIACRVGENHIQIGRGKSKKLAKRMAAHLMAEYLRALPVETATHHVSVEDDEEICRILSRKYQLMRLNESDDDEEVSHSHYRSRKKPNKISIFEKANMVYRKYADWEGPKAEMLDDEDFNPEFPLEFLQELAQEQNFKVMVIEIYEKSNLDLHQCLIQLSLDDPAVFWGENEEKAEATTQAALQAVNYFKLMFSAVRVLLDSYED</sequence>
<dbReference type="InterPro" id="IPR051247">
    <property type="entry name" value="RLC_Component"/>
</dbReference>
<dbReference type="FunFam" id="3.30.160.20:FF:000007">
    <property type="entry name" value="Double-stranded RNA-binding protein Staufen homolog 1"/>
    <property type="match status" value="1"/>
</dbReference>